<evidence type="ECO:0000313" key="4">
    <source>
        <dbReference type="Proteomes" id="UP000029714"/>
    </source>
</evidence>
<dbReference type="Proteomes" id="UP000477070">
    <property type="component" value="Unassembled WGS sequence"/>
</dbReference>
<dbReference type="EMBL" id="QBIU01000001">
    <property type="protein sequence ID" value="MWV70078.1"/>
    <property type="molecule type" value="Genomic_DNA"/>
</dbReference>
<dbReference type="Proteomes" id="UP000029714">
    <property type="component" value="Unassembled WGS sequence"/>
</dbReference>
<dbReference type="PANTHER" id="PTHR43157">
    <property type="entry name" value="PHOSPHATIDYLINOSITOL-GLYCAN BIOSYNTHESIS CLASS F PROTEIN-RELATED"/>
    <property type="match status" value="1"/>
</dbReference>
<dbReference type="Gene3D" id="3.40.50.720">
    <property type="entry name" value="NAD(P)-binding Rossmann-like Domain"/>
    <property type="match status" value="1"/>
</dbReference>
<dbReference type="GO" id="GO:0016491">
    <property type="term" value="F:oxidoreductase activity"/>
    <property type="evidence" value="ECO:0007669"/>
    <property type="project" value="UniProtKB-KW"/>
</dbReference>
<reference evidence="2 5" key="4">
    <citation type="submission" date="2019-12" db="EMBL/GenBank/DDBJ databases">
        <title>Multi-Generational Helicobacter saguini Isolates.</title>
        <authorList>
            <person name="Mannion A."/>
            <person name="Shen Z."/>
            <person name="Fox J.G."/>
        </authorList>
    </citation>
    <scope>NUCLEOTIDE SEQUENCE [LARGE SCALE GENOMIC DNA]</scope>
    <source>
        <strain evidence="2">16-048</strain>
        <strain evidence="5">16-048 (F4)</strain>
    </source>
</reference>
<keyword evidence="1" id="KW-0560">Oxidoreductase</keyword>
<dbReference type="InterPro" id="IPR002347">
    <property type="entry name" value="SDR_fam"/>
</dbReference>
<evidence type="ECO:0000313" key="2">
    <source>
        <dbReference type="EMBL" id="MWV70078.1"/>
    </source>
</evidence>
<dbReference type="OrthoDB" id="5354363at2"/>
<dbReference type="PANTHER" id="PTHR43157:SF31">
    <property type="entry name" value="PHOSPHATIDYLINOSITOL-GLYCAN BIOSYNTHESIS CLASS F PROTEIN"/>
    <property type="match status" value="1"/>
</dbReference>
<evidence type="ECO:0000256" key="1">
    <source>
        <dbReference type="ARBA" id="ARBA00023002"/>
    </source>
</evidence>
<keyword evidence="4" id="KW-1185">Reference proteome</keyword>
<protein>
    <submittedName>
        <fullName evidence="3">SDR family NAD(P)-dependent oxidoreductase</fullName>
    </submittedName>
</protein>
<organism evidence="3 4">
    <name type="scientific">Helicobacter saguini</name>
    <dbReference type="NCBI Taxonomy" id="1548018"/>
    <lineage>
        <taxon>Bacteria</taxon>
        <taxon>Pseudomonadati</taxon>
        <taxon>Campylobacterota</taxon>
        <taxon>Epsilonproteobacteria</taxon>
        <taxon>Campylobacterales</taxon>
        <taxon>Helicobacteraceae</taxon>
        <taxon>Helicobacter</taxon>
    </lineage>
</organism>
<name>A0A347W540_9HELI</name>
<gene>
    <name evidence="2" type="ORF">DCO61_08720</name>
    <name evidence="3" type="ORF">LS64_010990</name>
</gene>
<evidence type="ECO:0000313" key="3">
    <source>
        <dbReference type="EMBL" id="TLD92025.1"/>
    </source>
</evidence>
<dbReference type="AlphaFoldDB" id="A0A347W540"/>
<reference evidence="3 4" key="1">
    <citation type="journal article" date="2014" name="Genome Announc.">
        <title>Draft genome sequences of eight enterohepatic helicobacter species isolated from both laboratory and wild rodents.</title>
        <authorList>
            <person name="Sheh A."/>
            <person name="Shen Z."/>
            <person name="Fox J.G."/>
        </authorList>
    </citation>
    <scope>NUCLEOTIDE SEQUENCE [LARGE SCALE GENOMIC DNA]</scope>
    <source>
        <strain evidence="3 4">MIT 97-6194</strain>
    </source>
</reference>
<dbReference type="EMBL" id="JRMP02000024">
    <property type="protein sequence ID" value="TLD92025.1"/>
    <property type="molecule type" value="Genomic_DNA"/>
</dbReference>
<accession>A0A347W540</accession>
<evidence type="ECO:0000313" key="5">
    <source>
        <dbReference type="Proteomes" id="UP000477070"/>
    </source>
</evidence>
<dbReference type="Pfam" id="PF00106">
    <property type="entry name" value="adh_short"/>
    <property type="match status" value="1"/>
</dbReference>
<sequence>MQKVILITGSNSGIGKETAKTLAKMGHKIIIHGRDSNRLKETLESLKAESQNSDIYAFAADLSLKSEIAKFAKMIESKFDKIDVLLHNAGAQFGSVREVTSEGHEKTFAINVLVPFLLTHLLMPLLQKKLPQKDSLQLDSKNMESKGSKNIESNGENARVIAVSSSSFIVGKFDKNDIEFSKNYSLFRAYGVSKRYEYWIMQKFAQMGINGVTFNTLEAGATSLVAFRRIILP</sequence>
<proteinExistence type="predicted"/>
<reference evidence="3 4" key="2">
    <citation type="journal article" date="2016" name="Infect. Immun.">
        <title>Helicobacter saguini, a Novel Helicobacter Isolated from Cotton-Top Tamarins with Ulcerative Colitis, Has Proinflammatory Properties and Induces Typhlocolitis and Dysplasia in Gnotobiotic IL-10-/- Mice.</title>
        <authorList>
            <person name="Shen Z."/>
            <person name="Mannion A."/>
            <person name="Whary M.T."/>
            <person name="Muthupalani S."/>
            <person name="Sheh A."/>
            <person name="Feng Y."/>
            <person name="Gong G."/>
            <person name="Vandamme P."/>
            <person name="Holcombe H.R."/>
            <person name="Paster B.J."/>
            <person name="Fox J.G."/>
        </authorList>
    </citation>
    <scope>NUCLEOTIDE SEQUENCE [LARGE SCALE GENOMIC DNA]</scope>
    <source>
        <strain evidence="3 4">MIT 97-6194</strain>
    </source>
</reference>
<dbReference type="PRINTS" id="PR00081">
    <property type="entry name" value="GDHRDH"/>
</dbReference>
<dbReference type="RefSeq" id="WP_052062512.1">
    <property type="nucleotide sequence ID" value="NZ_JRMP02000024.1"/>
</dbReference>
<dbReference type="SUPFAM" id="SSF51735">
    <property type="entry name" value="NAD(P)-binding Rossmann-fold domains"/>
    <property type="match status" value="1"/>
</dbReference>
<reference evidence="3" key="3">
    <citation type="submission" date="2018-04" db="EMBL/GenBank/DDBJ databases">
        <authorList>
            <person name="Sheh A."/>
            <person name="Shen Z."/>
            <person name="Mannion A.J."/>
            <person name="Fox J.G."/>
        </authorList>
    </citation>
    <scope>NUCLEOTIDE SEQUENCE</scope>
    <source>
        <strain evidence="3">MIT 97-6194</strain>
    </source>
</reference>
<comment type="caution">
    <text evidence="3">The sequence shown here is derived from an EMBL/GenBank/DDBJ whole genome shotgun (WGS) entry which is preliminary data.</text>
</comment>
<dbReference type="InterPro" id="IPR036291">
    <property type="entry name" value="NAD(P)-bd_dom_sf"/>
</dbReference>